<dbReference type="SUPFAM" id="SSF57196">
    <property type="entry name" value="EGF/Laminin"/>
    <property type="match status" value="1"/>
</dbReference>
<feature type="chain" id="PRO_5043608665" description="EGF-like domain-containing protein" evidence="2">
    <location>
        <begin position="22"/>
        <end position="220"/>
    </location>
</feature>
<dbReference type="SMART" id="SM00181">
    <property type="entry name" value="EGF"/>
    <property type="match status" value="1"/>
</dbReference>
<evidence type="ECO:0000256" key="2">
    <source>
        <dbReference type="SAM" id="SignalP"/>
    </source>
</evidence>
<accession>A0AAV8V4N5</accession>
<keyword evidence="2" id="KW-0732">Signal</keyword>
<dbReference type="InterPro" id="IPR000742">
    <property type="entry name" value="EGF"/>
</dbReference>
<feature type="disulfide bond" evidence="1">
    <location>
        <begin position="70"/>
        <end position="79"/>
    </location>
</feature>
<reference evidence="4 5" key="1">
    <citation type="journal article" date="2023" name="Nat. Commun.">
        <title>Origin of minicircular mitochondrial genomes in red algae.</title>
        <authorList>
            <person name="Lee Y."/>
            <person name="Cho C.H."/>
            <person name="Lee Y.M."/>
            <person name="Park S.I."/>
            <person name="Yang J.H."/>
            <person name="West J.A."/>
            <person name="Bhattacharya D."/>
            <person name="Yoon H.S."/>
        </authorList>
    </citation>
    <scope>NUCLEOTIDE SEQUENCE [LARGE SCALE GENOMIC DNA]</scope>
    <source>
        <strain evidence="4 5">CCMP1338</strain>
        <tissue evidence="4">Whole cell</tissue>
    </source>
</reference>
<sequence length="220" mass="24705">MRSVGFAIVMITITLAASSYALKNGGWGDYDPEPEPGNPTPTPKLGCAGNPCRNGSSCYNRGSGEYTCHCRLGWYGTRCTKPWGRLTVRAVKHDGKLEDLDGFKIPVEFGDYSDLYVQVIGTQYNGYKRTLRTQTWDNYMGYGNLNGDRTLAFGNGYWTSVDVYLVDRDDGLIFERNDEQIARRVYSLNTQARGPNSGGYRQFTIDTAHGKMVMEYEYKA</sequence>
<dbReference type="PROSITE" id="PS50026">
    <property type="entry name" value="EGF_3"/>
    <property type="match status" value="1"/>
</dbReference>
<dbReference type="PROSITE" id="PS01186">
    <property type="entry name" value="EGF_2"/>
    <property type="match status" value="1"/>
</dbReference>
<gene>
    <name evidence="4" type="ORF">NDN08_005357</name>
</gene>
<dbReference type="Gene3D" id="2.10.25.10">
    <property type="entry name" value="Laminin"/>
    <property type="match status" value="1"/>
</dbReference>
<name>A0AAV8V4N5_9RHOD</name>
<dbReference type="AlphaFoldDB" id="A0AAV8V4N5"/>
<protein>
    <recommendedName>
        <fullName evidence="3">EGF-like domain-containing protein</fullName>
    </recommendedName>
</protein>
<evidence type="ECO:0000313" key="4">
    <source>
        <dbReference type="EMBL" id="KAJ8908652.1"/>
    </source>
</evidence>
<keyword evidence="5" id="KW-1185">Reference proteome</keyword>
<keyword evidence="1" id="KW-1015">Disulfide bond</keyword>
<dbReference type="CDD" id="cd00054">
    <property type="entry name" value="EGF_CA"/>
    <property type="match status" value="1"/>
</dbReference>
<dbReference type="Proteomes" id="UP001157974">
    <property type="component" value="Unassembled WGS sequence"/>
</dbReference>
<evidence type="ECO:0000256" key="1">
    <source>
        <dbReference type="PROSITE-ProRule" id="PRU00076"/>
    </source>
</evidence>
<feature type="signal peptide" evidence="2">
    <location>
        <begin position="1"/>
        <end position="21"/>
    </location>
</feature>
<dbReference type="PROSITE" id="PS00022">
    <property type="entry name" value="EGF_1"/>
    <property type="match status" value="1"/>
</dbReference>
<keyword evidence="1" id="KW-0245">EGF-like domain</keyword>
<evidence type="ECO:0000259" key="3">
    <source>
        <dbReference type="PROSITE" id="PS50026"/>
    </source>
</evidence>
<feature type="domain" description="EGF-like" evidence="3">
    <location>
        <begin position="43"/>
        <end position="80"/>
    </location>
</feature>
<organism evidence="4 5">
    <name type="scientific">Rhodosorus marinus</name>
    <dbReference type="NCBI Taxonomy" id="101924"/>
    <lineage>
        <taxon>Eukaryota</taxon>
        <taxon>Rhodophyta</taxon>
        <taxon>Stylonematophyceae</taxon>
        <taxon>Stylonematales</taxon>
        <taxon>Stylonemataceae</taxon>
        <taxon>Rhodosorus</taxon>
    </lineage>
</organism>
<proteinExistence type="predicted"/>
<comment type="caution">
    <text evidence="1">Lacks conserved residue(s) required for the propagation of feature annotation.</text>
</comment>
<comment type="caution">
    <text evidence="4">The sequence shown here is derived from an EMBL/GenBank/DDBJ whole genome shotgun (WGS) entry which is preliminary data.</text>
</comment>
<evidence type="ECO:0000313" key="5">
    <source>
        <dbReference type="Proteomes" id="UP001157974"/>
    </source>
</evidence>
<dbReference type="EMBL" id="JAMWBK010000001">
    <property type="protein sequence ID" value="KAJ8908652.1"/>
    <property type="molecule type" value="Genomic_DNA"/>
</dbReference>